<dbReference type="PANTHER" id="PTHR21338">
    <property type="entry name" value="MITOCHONDRIAL RIBOSOMAL PROTEIN L41"/>
    <property type="match status" value="1"/>
</dbReference>
<name>A0A9W4XS41_9PLEO</name>
<evidence type="ECO:0008006" key="9">
    <source>
        <dbReference type="Google" id="ProtNLM"/>
    </source>
</evidence>
<sequence>MFKPTPSLQRMVRRLQLTTKQAGKEYYKGNRVGSLGKIDKYGRFHADFDKIRTYVYPAKGVKNFELTPFVTAQSTRNIQVSQDAYRAPSKVVTGAEYLQMWKEHGGSDYVETPKYVNGEAKRGNMPEVWEEKGEKPKA</sequence>
<keyword evidence="3" id="KW-0809">Transit peptide</keyword>
<evidence type="ECO:0000256" key="1">
    <source>
        <dbReference type="ARBA" id="ARBA00004173"/>
    </source>
</evidence>
<dbReference type="Proteomes" id="UP001152607">
    <property type="component" value="Unassembled WGS sequence"/>
</dbReference>
<proteinExistence type="inferred from homology"/>
<dbReference type="InterPro" id="IPR019189">
    <property type="entry name" value="Ribosomal_mL41"/>
</dbReference>
<evidence type="ECO:0000256" key="3">
    <source>
        <dbReference type="ARBA" id="ARBA00022946"/>
    </source>
</evidence>
<evidence type="ECO:0000256" key="4">
    <source>
        <dbReference type="ARBA" id="ARBA00022980"/>
    </source>
</evidence>
<dbReference type="AlphaFoldDB" id="A0A9W4XS41"/>
<comment type="caution">
    <text evidence="7">The sequence shown here is derived from an EMBL/GenBank/DDBJ whole genome shotgun (WGS) entry which is preliminary data.</text>
</comment>
<dbReference type="GO" id="GO:0005762">
    <property type="term" value="C:mitochondrial large ribosomal subunit"/>
    <property type="evidence" value="ECO:0007669"/>
    <property type="project" value="InterPro"/>
</dbReference>
<dbReference type="PANTHER" id="PTHR21338:SF0">
    <property type="entry name" value="LARGE RIBOSOMAL SUBUNIT PROTEIN ML41"/>
    <property type="match status" value="1"/>
</dbReference>
<dbReference type="GO" id="GO:0006412">
    <property type="term" value="P:translation"/>
    <property type="evidence" value="ECO:0007669"/>
    <property type="project" value="TreeGrafter"/>
</dbReference>
<keyword evidence="6" id="KW-0687">Ribonucleoprotein</keyword>
<dbReference type="Pfam" id="PF09809">
    <property type="entry name" value="MRP-L27"/>
    <property type="match status" value="1"/>
</dbReference>
<evidence type="ECO:0000256" key="6">
    <source>
        <dbReference type="ARBA" id="ARBA00023274"/>
    </source>
</evidence>
<dbReference type="EMBL" id="CAOQHR010000002">
    <property type="protein sequence ID" value="CAI6325894.1"/>
    <property type="molecule type" value="Genomic_DNA"/>
</dbReference>
<evidence type="ECO:0000256" key="2">
    <source>
        <dbReference type="ARBA" id="ARBA00010152"/>
    </source>
</evidence>
<organism evidence="7 8">
    <name type="scientific">Periconia digitata</name>
    <dbReference type="NCBI Taxonomy" id="1303443"/>
    <lineage>
        <taxon>Eukaryota</taxon>
        <taxon>Fungi</taxon>
        <taxon>Dikarya</taxon>
        <taxon>Ascomycota</taxon>
        <taxon>Pezizomycotina</taxon>
        <taxon>Dothideomycetes</taxon>
        <taxon>Pleosporomycetidae</taxon>
        <taxon>Pleosporales</taxon>
        <taxon>Massarineae</taxon>
        <taxon>Periconiaceae</taxon>
        <taxon>Periconia</taxon>
    </lineage>
</organism>
<gene>
    <name evidence="7" type="ORF">PDIGIT_LOCUS3802</name>
</gene>
<evidence type="ECO:0000313" key="8">
    <source>
        <dbReference type="Proteomes" id="UP001152607"/>
    </source>
</evidence>
<protein>
    <recommendedName>
        <fullName evidence="9">Mitochondrial ribosomal protein L27</fullName>
    </recommendedName>
</protein>
<keyword evidence="8" id="KW-1185">Reference proteome</keyword>
<accession>A0A9W4XS41</accession>
<comment type="similarity">
    <text evidence="2">Belongs to the mitochondrion-specific ribosomal protein mL41 family.</text>
</comment>
<dbReference type="GO" id="GO:0003735">
    <property type="term" value="F:structural constituent of ribosome"/>
    <property type="evidence" value="ECO:0007669"/>
    <property type="project" value="InterPro"/>
</dbReference>
<evidence type="ECO:0000256" key="5">
    <source>
        <dbReference type="ARBA" id="ARBA00023128"/>
    </source>
</evidence>
<keyword evidence="5" id="KW-0496">Mitochondrion</keyword>
<keyword evidence="4" id="KW-0689">Ribosomal protein</keyword>
<comment type="subcellular location">
    <subcellularLocation>
        <location evidence="1">Mitochondrion</location>
    </subcellularLocation>
</comment>
<reference evidence="7" key="1">
    <citation type="submission" date="2023-01" db="EMBL/GenBank/DDBJ databases">
        <authorList>
            <person name="Van Ghelder C."/>
            <person name="Rancurel C."/>
        </authorList>
    </citation>
    <scope>NUCLEOTIDE SEQUENCE</scope>
    <source>
        <strain evidence="7">CNCM I-4278</strain>
    </source>
</reference>
<evidence type="ECO:0000313" key="7">
    <source>
        <dbReference type="EMBL" id="CAI6325894.1"/>
    </source>
</evidence>
<dbReference type="OrthoDB" id="408933at2759"/>